<organism evidence="2 3">
    <name type="scientific">Parasponia andersonii</name>
    <name type="common">Sponia andersonii</name>
    <dbReference type="NCBI Taxonomy" id="3476"/>
    <lineage>
        <taxon>Eukaryota</taxon>
        <taxon>Viridiplantae</taxon>
        <taxon>Streptophyta</taxon>
        <taxon>Embryophyta</taxon>
        <taxon>Tracheophyta</taxon>
        <taxon>Spermatophyta</taxon>
        <taxon>Magnoliopsida</taxon>
        <taxon>eudicotyledons</taxon>
        <taxon>Gunneridae</taxon>
        <taxon>Pentapetalae</taxon>
        <taxon>rosids</taxon>
        <taxon>fabids</taxon>
        <taxon>Rosales</taxon>
        <taxon>Cannabaceae</taxon>
        <taxon>Parasponia</taxon>
    </lineage>
</organism>
<sequence length="100" mass="11229">MARKVNPDGKMGPEETQKQPHFRPKRGSVFPAERRSVKRMIFDHILHSLASAFIVSRRRGRPCPCEAHHAAVGSVGGLPRAKTTSRSMKLNQIFQTPTVR</sequence>
<evidence type="ECO:0000313" key="2">
    <source>
        <dbReference type="EMBL" id="PON60121.1"/>
    </source>
</evidence>
<keyword evidence="3" id="KW-1185">Reference proteome</keyword>
<feature type="region of interest" description="Disordered" evidence="1">
    <location>
        <begin position="1"/>
        <end position="30"/>
    </location>
</feature>
<dbReference type="EMBL" id="JXTB01000133">
    <property type="protein sequence ID" value="PON60121.1"/>
    <property type="molecule type" value="Genomic_DNA"/>
</dbReference>
<dbReference type="OrthoDB" id="1747351at2759"/>
<evidence type="ECO:0000256" key="1">
    <source>
        <dbReference type="SAM" id="MobiDB-lite"/>
    </source>
</evidence>
<comment type="caution">
    <text evidence="2">The sequence shown here is derived from an EMBL/GenBank/DDBJ whole genome shotgun (WGS) entry which is preliminary data.</text>
</comment>
<feature type="compositionally biased region" description="Polar residues" evidence="1">
    <location>
        <begin position="82"/>
        <end position="100"/>
    </location>
</feature>
<gene>
    <name evidence="2" type="ORF">PanWU01x14_154460</name>
</gene>
<dbReference type="Proteomes" id="UP000237105">
    <property type="component" value="Unassembled WGS sequence"/>
</dbReference>
<protein>
    <submittedName>
        <fullName evidence="2">Uncharacterized protein</fullName>
    </submittedName>
</protein>
<feature type="region of interest" description="Disordered" evidence="1">
    <location>
        <begin position="76"/>
        <end position="100"/>
    </location>
</feature>
<dbReference type="AlphaFoldDB" id="A0A2P5CGE5"/>
<name>A0A2P5CGE5_PARAD</name>
<feature type="compositionally biased region" description="Basic and acidic residues" evidence="1">
    <location>
        <begin position="1"/>
        <end position="18"/>
    </location>
</feature>
<reference evidence="3" key="1">
    <citation type="submission" date="2016-06" db="EMBL/GenBank/DDBJ databases">
        <title>Parallel loss of symbiosis genes in relatives of nitrogen-fixing non-legume Parasponia.</title>
        <authorList>
            <person name="Van Velzen R."/>
            <person name="Holmer R."/>
            <person name="Bu F."/>
            <person name="Rutten L."/>
            <person name="Van Zeijl A."/>
            <person name="Liu W."/>
            <person name="Santuari L."/>
            <person name="Cao Q."/>
            <person name="Sharma T."/>
            <person name="Shen D."/>
            <person name="Roswanjaya Y."/>
            <person name="Wardhani T."/>
            <person name="Kalhor M.S."/>
            <person name="Jansen J."/>
            <person name="Van den Hoogen J."/>
            <person name="Gungor B."/>
            <person name="Hartog M."/>
            <person name="Hontelez J."/>
            <person name="Verver J."/>
            <person name="Yang W.-C."/>
            <person name="Schijlen E."/>
            <person name="Repin R."/>
            <person name="Schilthuizen M."/>
            <person name="Schranz E."/>
            <person name="Heidstra R."/>
            <person name="Miyata K."/>
            <person name="Fedorova E."/>
            <person name="Kohlen W."/>
            <person name="Bisseling T."/>
            <person name="Smit S."/>
            <person name="Geurts R."/>
        </authorList>
    </citation>
    <scope>NUCLEOTIDE SEQUENCE [LARGE SCALE GENOMIC DNA]</scope>
    <source>
        <strain evidence="3">cv. WU1-14</strain>
    </source>
</reference>
<evidence type="ECO:0000313" key="3">
    <source>
        <dbReference type="Proteomes" id="UP000237105"/>
    </source>
</evidence>
<accession>A0A2P5CGE5</accession>
<proteinExistence type="predicted"/>